<keyword evidence="2" id="KW-1185">Reference proteome</keyword>
<comment type="caution">
    <text evidence="1">The sequence shown here is derived from an EMBL/GenBank/DDBJ whole genome shotgun (WGS) entry which is preliminary data.</text>
</comment>
<reference evidence="1 2" key="1">
    <citation type="submission" date="2020-08" db="EMBL/GenBank/DDBJ databases">
        <authorList>
            <person name="Hejnol A."/>
        </authorList>
    </citation>
    <scope>NUCLEOTIDE SEQUENCE [LARGE SCALE GENOMIC DNA]</scope>
</reference>
<evidence type="ECO:0000313" key="2">
    <source>
        <dbReference type="Proteomes" id="UP000549394"/>
    </source>
</evidence>
<evidence type="ECO:0000313" key="1">
    <source>
        <dbReference type="EMBL" id="CAD5126451.1"/>
    </source>
</evidence>
<gene>
    <name evidence="1" type="ORF">DGYR_LOCUS13694</name>
</gene>
<organism evidence="1 2">
    <name type="scientific">Dimorphilus gyrociliatus</name>
    <dbReference type="NCBI Taxonomy" id="2664684"/>
    <lineage>
        <taxon>Eukaryota</taxon>
        <taxon>Metazoa</taxon>
        <taxon>Spiralia</taxon>
        <taxon>Lophotrochozoa</taxon>
        <taxon>Annelida</taxon>
        <taxon>Polychaeta</taxon>
        <taxon>Polychaeta incertae sedis</taxon>
        <taxon>Dinophilidae</taxon>
        <taxon>Dimorphilus</taxon>
    </lineage>
</organism>
<accession>A0A7I8WE30</accession>
<protein>
    <submittedName>
        <fullName evidence="1">DgyrCDS14579</fullName>
    </submittedName>
</protein>
<name>A0A7I8WE30_9ANNE</name>
<sequence length="463" mass="52515">MGKTVPGKIVPIESEIVPVDMRILKIEMMTLHKQLFARYLIEIFYGNLVNVGSKKNGATCQASSEHLQQKGFTFLCENSLEPEWINVFDWAADCNVGNCISTWIIINFLRPYDITKICIAQRTLTANVILKAVEITIGTNKPIYKLDLINTCLLLEEGIGLDSTSIKLTTKGAETGNVGSNSISAYAYDKDSSKPDERLINIAELELGATCTHSSAFNSYGCTEAISRRYTGEWASQCHGDSCIDQYIEITFAFPAIPKIICHMNRHVFPRDNKKMKMEWSSGHVDILENMERGVVYRCYNYTHEPTIEHSVKVLMKEDYNAGDVGLSYFKVFAKKTDKDIYSIQFITDVVYHLQSNVNMVKFRIKGVSTGQTKDCSSLIITFKNKATKLFSLKLDTLTDNNIENSSIEIFEPELKTIDFIIQKSLINCVEWNDFWFQSQQGLVKFGFGEQYVNVHTKIIMKI</sequence>
<dbReference type="AlphaFoldDB" id="A0A7I8WE30"/>
<proteinExistence type="predicted"/>
<dbReference type="Proteomes" id="UP000549394">
    <property type="component" value="Unassembled WGS sequence"/>
</dbReference>
<dbReference type="EMBL" id="CAJFCJ010000049">
    <property type="protein sequence ID" value="CAD5126451.1"/>
    <property type="molecule type" value="Genomic_DNA"/>
</dbReference>